<dbReference type="Proteomes" id="UP001642409">
    <property type="component" value="Unassembled WGS sequence"/>
</dbReference>
<gene>
    <name evidence="1" type="ORF">HINF_LOCUS2623</name>
    <name evidence="2" type="ORF">HINF_LOCUS30515</name>
</gene>
<evidence type="ECO:0000313" key="1">
    <source>
        <dbReference type="EMBL" id="CAI9914978.1"/>
    </source>
</evidence>
<proteinExistence type="predicted"/>
<organism evidence="1">
    <name type="scientific">Hexamita inflata</name>
    <dbReference type="NCBI Taxonomy" id="28002"/>
    <lineage>
        <taxon>Eukaryota</taxon>
        <taxon>Metamonada</taxon>
        <taxon>Diplomonadida</taxon>
        <taxon>Hexamitidae</taxon>
        <taxon>Hexamitinae</taxon>
        <taxon>Hexamita</taxon>
    </lineage>
</organism>
<dbReference type="NCBIfam" id="TIGR03172">
    <property type="entry name" value="selenium cofactor biosynthesis protein YqeC"/>
    <property type="match status" value="1"/>
</dbReference>
<dbReference type="InterPro" id="IPR017587">
    <property type="entry name" value="YqeC"/>
</dbReference>
<protein>
    <submittedName>
        <fullName evidence="1 2">Selenium-dependent hydroxylase accessory protein</fullName>
    </submittedName>
</protein>
<evidence type="ECO:0000313" key="2">
    <source>
        <dbReference type="EMBL" id="CAL6025752.1"/>
    </source>
</evidence>
<evidence type="ECO:0000313" key="3">
    <source>
        <dbReference type="Proteomes" id="UP001642409"/>
    </source>
</evidence>
<keyword evidence="3" id="KW-1185">Reference proteome</keyword>
<reference evidence="1" key="1">
    <citation type="submission" date="2023-06" db="EMBL/GenBank/DDBJ databases">
        <authorList>
            <person name="Kurt Z."/>
        </authorList>
    </citation>
    <scope>NUCLEOTIDE SEQUENCE</scope>
</reference>
<dbReference type="Pfam" id="PF19842">
    <property type="entry name" value="YqeC"/>
    <property type="match status" value="1"/>
</dbReference>
<name>A0AA86N8T6_9EUKA</name>
<dbReference type="EMBL" id="CATOUU010000062">
    <property type="protein sequence ID" value="CAI9914978.1"/>
    <property type="molecule type" value="Genomic_DNA"/>
</dbReference>
<sequence>MIAIQGSGGKSTILKNISQYLSLQHKVCCFTTTKMETCQLDFVQKIYESFTDYFNDKESPCLAAVGIKDQVHIKTPMQLLDFELLVSEKAKNIIFVYEADGAHRLPLKINKNDPVFLPQTTHVISVIGLKCFNQPIKNVCFRSNLFLEKYNQVTNKKVNEEQIIGFEELEFARNDYIQQWNEWQCNWRNFNYQFETKNNQTVIQHVFNQIDLVEQNTIQELRRKYANDAFGHEEIIKIVSEWF</sequence>
<reference evidence="2 3" key="2">
    <citation type="submission" date="2024-07" db="EMBL/GenBank/DDBJ databases">
        <authorList>
            <person name="Akdeniz Z."/>
        </authorList>
    </citation>
    <scope>NUCLEOTIDE SEQUENCE [LARGE SCALE GENOMIC DNA]</scope>
</reference>
<dbReference type="EMBL" id="CAXDID020000100">
    <property type="protein sequence ID" value="CAL6025752.1"/>
    <property type="molecule type" value="Genomic_DNA"/>
</dbReference>
<dbReference type="AlphaFoldDB" id="A0AA86N8T6"/>
<accession>A0AA86N8T6</accession>
<comment type="caution">
    <text evidence="1">The sequence shown here is derived from an EMBL/GenBank/DDBJ whole genome shotgun (WGS) entry which is preliminary data.</text>
</comment>